<name>A0A2W2CI18_9ACTN</name>
<dbReference type="AlphaFoldDB" id="A0A2W2CI18"/>
<protein>
    <recommendedName>
        <fullName evidence="5">Galactan 5-O-arabinofuranosyltransferase</fullName>
        <ecNumber evidence="4">2.4.2.46</ecNumber>
    </recommendedName>
    <alternativeName>
        <fullName evidence="11">Arabinofuranosyltransferase AftA</fullName>
    </alternativeName>
</protein>
<evidence type="ECO:0000256" key="6">
    <source>
        <dbReference type="ARBA" id="ARBA00022475"/>
    </source>
</evidence>
<feature type="transmembrane region" description="Helical" evidence="13">
    <location>
        <begin position="461"/>
        <end position="483"/>
    </location>
</feature>
<keyword evidence="9 13" id="KW-1133">Transmembrane helix</keyword>
<evidence type="ECO:0000256" key="4">
    <source>
        <dbReference type="ARBA" id="ARBA00012037"/>
    </source>
</evidence>
<feature type="transmembrane region" description="Helical" evidence="13">
    <location>
        <begin position="120"/>
        <end position="139"/>
    </location>
</feature>
<dbReference type="Pfam" id="PF12249">
    <property type="entry name" value="AftA_C"/>
    <property type="match status" value="1"/>
</dbReference>
<comment type="caution">
    <text evidence="16">The sequence shown here is derived from an EMBL/GenBank/DDBJ whole genome shotgun (WGS) entry which is preliminary data.</text>
</comment>
<feature type="transmembrane region" description="Helical" evidence="13">
    <location>
        <begin position="353"/>
        <end position="376"/>
    </location>
</feature>
<evidence type="ECO:0000256" key="8">
    <source>
        <dbReference type="ARBA" id="ARBA00022692"/>
    </source>
</evidence>
<dbReference type="GO" id="GO:0016757">
    <property type="term" value="F:glycosyltransferase activity"/>
    <property type="evidence" value="ECO:0007669"/>
    <property type="project" value="InterPro"/>
</dbReference>
<dbReference type="EC" id="2.4.2.46" evidence="4"/>
<feature type="transmembrane region" description="Helical" evidence="13">
    <location>
        <begin position="308"/>
        <end position="341"/>
    </location>
</feature>
<dbReference type="InterPro" id="IPR020963">
    <property type="entry name" value="ArabinofuranosylTrfase_AftA_N"/>
</dbReference>
<feature type="transmembrane region" description="Helical" evidence="13">
    <location>
        <begin position="396"/>
        <end position="417"/>
    </location>
</feature>
<comment type="subcellular location">
    <subcellularLocation>
        <location evidence="1">Cell membrane</location>
        <topology evidence="1">Multi-pass membrane protein</topology>
    </subcellularLocation>
</comment>
<feature type="domain" description="Arabinofuranosyltransferase AftA C-terminal" evidence="14">
    <location>
        <begin position="548"/>
        <end position="682"/>
    </location>
</feature>
<evidence type="ECO:0000313" key="16">
    <source>
        <dbReference type="EMBL" id="PZF99071.1"/>
    </source>
</evidence>
<keyword evidence="7" id="KW-0808">Transferase</keyword>
<dbReference type="GO" id="GO:0044038">
    <property type="term" value="P:cell wall macromolecule biosynthetic process"/>
    <property type="evidence" value="ECO:0007669"/>
    <property type="project" value="InterPro"/>
</dbReference>
<evidence type="ECO:0000256" key="1">
    <source>
        <dbReference type="ARBA" id="ARBA00004651"/>
    </source>
</evidence>
<accession>A0A2W2CI18</accession>
<dbReference type="Pfam" id="PF12250">
    <property type="entry name" value="AftA_N"/>
    <property type="match status" value="1"/>
</dbReference>
<feature type="transmembrane region" description="Helical" evidence="13">
    <location>
        <begin position="89"/>
        <end position="108"/>
    </location>
</feature>
<comment type="catalytic activity">
    <reaction evidence="12">
        <text>Adds an alpha-D-arabinofuranosyl group from trans,octacis-decaprenylphospho-beta-D-arabinofuranose at the 5-O-position of the eighth, tenth and twelfth galactofuranose unit of the galactofuranan chain of [beta-D-galactofuranosyl-(1-&gt;5)-beta-D-galactofuranosyl-(1-&gt;6)]14-beta-D-galactofuranosyl-(1-&gt;5)-beta-D-galactofuranosyl-(1-&gt;4)-alpha-L-rhamnopyranosyl-(1-&gt;3)-N-acetyl-alpha-D-glucosaminyl-diphospho-trans,octacis-decaprenol.</text>
        <dbReference type="EC" id="2.4.2.46"/>
    </reaction>
</comment>
<evidence type="ECO:0000256" key="7">
    <source>
        <dbReference type="ARBA" id="ARBA00022679"/>
    </source>
</evidence>
<evidence type="ECO:0000256" key="11">
    <source>
        <dbReference type="ARBA" id="ARBA00033184"/>
    </source>
</evidence>
<feature type="transmembrane region" description="Helical" evidence="13">
    <location>
        <begin position="151"/>
        <end position="170"/>
    </location>
</feature>
<dbReference type="UniPathway" id="UPA00963"/>
<evidence type="ECO:0000256" key="3">
    <source>
        <dbReference type="ARBA" id="ARBA00009655"/>
    </source>
</evidence>
<keyword evidence="8 13" id="KW-0812">Transmembrane</keyword>
<evidence type="ECO:0000256" key="12">
    <source>
        <dbReference type="ARBA" id="ARBA00034030"/>
    </source>
</evidence>
<evidence type="ECO:0000256" key="13">
    <source>
        <dbReference type="SAM" id="Phobius"/>
    </source>
</evidence>
<keyword evidence="17" id="KW-1185">Reference proteome</keyword>
<evidence type="ECO:0000256" key="2">
    <source>
        <dbReference type="ARBA" id="ARBA00004776"/>
    </source>
</evidence>
<feature type="domain" description="Arabinofuranosyltransferase AftA N-terminal" evidence="15">
    <location>
        <begin position="91"/>
        <end position="477"/>
    </location>
</feature>
<dbReference type="GO" id="GO:0005886">
    <property type="term" value="C:plasma membrane"/>
    <property type="evidence" value="ECO:0007669"/>
    <property type="project" value="UniProtKB-SubCell"/>
</dbReference>
<reference evidence="16 17" key="1">
    <citation type="submission" date="2018-01" db="EMBL/GenBank/DDBJ databases">
        <title>Draft genome sequence of Jishengella endophytica.</title>
        <authorList>
            <person name="Sahin N."/>
            <person name="Ay H."/>
            <person name="Saygin H."/>
        </authorList>
    </citation>
    <scope>NUCLEOTIDE SEQUENCE [LARGE SCALE GENOMIC DNA]</scope>
    <source>
        <strain evidence="16 17">DSM 45430</strain>
    </source>
</reference>
<dbReference type="GO" id="GO:0045227">
    <property type="term" value="P:capsule polysaccharide biosynthetic process"/>
    <property type="evidence" value="ECO:0007669"/>
    <property type="project" value="UniProtKB-UniPathway"/>
</dbReference>
<feature type="transmembrane region" description="Helical" evidence="13">
    <location>
        <begin position="232"/>
        <end position="252"/>
    </location>
</feature>
<evidence type="ECO:0000259" key="14">
    <source>
        <dbReference type="Pfam" id="PF12249"/>
    </source>
</evidence>
<evidence type="ECO:0000256" key="5">
    <source>
        <dbReference type="ARBA" id="ARBA00020482"/>
    </source>
</evidence>
<keyword evidence="10 13" id="KW-0472">Membrane</keyword>
<comment type="similarity">
    <text evidence="3">Belongs to the glycosyltransferase 85 family.</text>
</comment>
<evidence type="ECO:0000313" key="17">
    <source>
        <dbReference type="Proteomes" id="UP000248627"/>
    </source>
</evidence>
<evidence type="ECO:0000256" key="10">
    <source>
        <dbReference type="ARBA" id="ARBA00023136"/>
    </source>
</evidence>
<comment type="pathway">
    <text evidence="2">Cell wall biogenesis; cell wall polysaccharide biosynthesis.</text>
</comment>
<feature type="transmembrane region" description="Helical" evidence="13">
    <location>
        <begin position="429"/>
        <end position="449"/>
    </location>
</feature>
<keyword evidence="6" id="KW-1003">Cell membrane</keyword>
<dbReference type="Proteomes" id="UP000248627">
    <property type="component" value="Unassembled WGS sequence"/>
</dbReference>
<gene>
    <name evidence="16" type="ORF">C1I93_06875</name>
</gene>
<proteinExistence type="inferred from homology"/>
<organism evidence="16 17">
    <name type="scientific">Micromonospora endophytica</name>
    <dbReference type="NCBI Taxonomy" id="515350"/>
    <lineage>
        <taxon>Bacteria</taxon>
        <taxon>Bacillati</taxon>
        <taxon>Actinomycetota</taxon>
        <taxon>Actinomycetes</taxon>
        <taxon>Micromonosporales</taxon>
        <taxon>Micromonosporaceae</taxon>
        <taxon>Micromonospora</taxon>
    </lineage>
</organism>
<dbReference type="InterPro" id="IPR020959">
    <property type="entry name" value="ArabinofuranosylTrfase_AftA_C"/>
</dbReference>
<sequence length="687" mass="75939">MLPESWPHRGPRLLTLAPCAGPLALGRSATLLPERRGRGIYMQDSAEGSDAVLTRARQAEAALRPRRTEDETPHERSGLRRWCGSARPIFFAVLVGLVVLGIHLLALRAGAHPRSGRTEYGLHTAAMVVAALAVGAVWWARRTGRTWDSDLLPALFAGLAGLTMLTALHGTPFDVYGVQGDQSFRTAMVTRFADTWQIVDYTYRDLPGYYAPGYFWLLGRAAALTGVAPWHILKFGGIAVAFAVPLVSYLFWRRLVAPRHAALISAVPLIVPDLYESYGWLVQLAMIPWWLEAVHGLTRPGLRRRHPIVLGLIGAALFCVYYYYFFLFILVFPLFLAVQWLRGEFDRRVAGRGIVVLTIAALGSAIFWAPLAWNFLTAPHFESLNNRWITLNSGDLALPMLEPTVVGALCLFGLGHLVLTAREALSRSLLVVLVALYLWHALGFVFLALDVPLMSFRMKTLVPLVLLSAAALGLVRGVQWILGRISVPAMWPVVAVGAGLLALMVGDGFINRVVDDPRVRAAHNETLPDGSLPPFHDTDKQPSLPATTRVDALIEATYRGTGHPVVLSDRTHLFAYQPYYGFVQWNANYSHPTAQYHHRLRLLEEAAGSVSPVEFAAKTGDNPYDRIDAIVLRVDGDNLVYRTYDDDFPFGTKARTILVPSRLVTAEHFELTEIDGYLVAVRRPVGA</sequence>
<evidence type="ECO:0000259" key="15">
    <source>
        <dbReference type="Pfam" id="PF12250"/>
    </source>
</evidence>
<evidence type="ECO:0000256" key="9">
    <source>
        <dbReference type="ARBA" id="ARBA00022989"/>
    </source>
</evidence>
<dbReference type="EMBL" id="POTX01000029">
    <property type="protein sequence ID" value="PZF99071.1"/>
    <property type="molecule type" value="Genomic_DNA"/>
</dbReference>
<feature type="transmembrane region" description="Helical" evidence="13">
    <location>
        <begin position="489"/>
        <end position="510"/>
    </location>
</feature>